<reference evidence="2 3" key="1">
    <citation type="submission" date="2023-10" db="EMBL/GenBank/DDBJ databases">
        <title>Psychrosphaera aquimaarina strain SW33 isolated from seawater.</title>
        <authorList>
            <person name="Bayburt H."/>
            <person name="Kim J.M."/>
            <person name="Choi B.J."/>
            <person name="Jeon C.O."/>
        </authorList>
    </citation>
    <scope>NUCLEOTIDE SEQUENCE [LARGE SCALE GENOMIC DNA]</scope>
    <source>
        <strain evidence="2 3">KCTC 52743</strain>
    </source>
</reference>
<dbReference type="EMBL" id="JAWCUA010000010">
    <property type="protein sequence ID" value="MDU0114727.1"/>
    <property type="molecule type" value="Genomic_DNA"/>
</dbReference>
<feature type="transmembrane region" description="Helical" evidence="1">
    <location>
        <begin position="43"/>
        <end position="62"/>
    </location>
</feature>
<accession>A0ABU3R4X0</accession>
<proteinExistence type="predicted"/>
<keyword evidence="1" id="KW-0812">Transmembrane</keyword>
<evidence type="ECO:0000313" key="2">
    <source>
        <dbReference type="EMBL" id="MDU0114727.1"/>
    </source>
</evidence>
<organism evidence="2 3">
    <name type="scientific">Psychrosphaera aquimarina</name>
    <dbReference type="NCBI Taxonomy" id="2044854"/>
    <lineage>
        <taxon>Bacteria</taxon>
        <taxon>Pseudomonadati</taxon>
        <taxon>Pseudomonadota</taxon>
        <taxon>Gammaproteobacteria</taxon>
        <taxon>Alteromonadales</taxon>
        <taxon>Pseudoalteromonadaceae</taxon>
        <taxon>Psychrosphaera</taxon>
    </lineage>
</organism>
<dbReference type="Proteomes" id="UP001257914">
    <property type="component" value="Unassembled WGS sequence"/>
</dbReference>
<sequence length="107" mass="11992">MNRNIDALLQQSLPVLSDDGFSKQVLNTLIKRQQGYLKLKQKIMTCSIFVCITILSVFLFLFEGNLPLTNKLIDLSSLFLGINPVYIVSGMMLVIAFYVTSESLEGN</sequence>
<protein>
    <recommendedName>
        <fullName evidence="4">DUF5056 domain-containing protein</fullName>
    </recommendedName>
</protein>
<evidence type="ECO:0000256" key="1">
    <source>
        <dbReference type="SAM" id="Phobius"/>
    </source>
</evidence>
<name>A0ABU3R4X0_9GAMM</name>
<keyword evidence="3" id="KW-1185">Reference proteome</keyword>
<dbReference type="RefSeq" id="WP_315948400.1">
    <property type="nucleotide sequence ID" value="NZ_JAWCUA010000010.1"/>
</dbReference>
<keyword evidence="1" id="KW-0472">Membrane</keyword>
<gene>
    <name evidence="2" type="ORF">RT723_17360</name>
</gene>
<feature type="transmembrane region" description="Helical" evidence="1">
    <location>
        <begin position="82"/>
        <end position="100"/>
    </location>
</feature>
<keyword evidence="1" id="KW-1133">Transmembrane helix</keyword>
<evidence type="ECO:0008006" key="4">
    <source>
        <dbReference type="Google" id="ProtNLM"/>
    </source>
</evidence>
<evidence type="ECO:0000313" key="3">
    <source>
        <dbReference type="Proteomes" id="UP001257914"/>
    </source>
</evidence>
<comment type="caution">
    <text evidence="2">The sequence shown here is derived from an EMBL/GenBank/DDBJ whole genome shotgun (WGS) entry which is preliminary data.</text>
</comment>